<evidence type="ECO:0000256" key="1">
    <source>
        <dbReference type="SAM" id="Phobius"/>
    </source>
</evidence>
<evidence type="ECO:0000313" key="3">
    <source>
        <dbReference type="Proteomes" id="UP001157887"/>
    </source>
</evidence>
<feature type="transmembrane region" description="Helical" evidence="1">
    <location>
        <begin position="12"/>
        <end position="33"/>
    </location>
</feature>
<proteinExistence type="predicted"/>
<accession>A0AAW6RRB7</accession>
<name>A0AAW6RRB7_ACIJO</name>
<protein>
    <submittedName>
        <fullName evidence="2">PilW family protein</fullName>
    </submittedName>
</protein>
<keyword evidence="1" id="KW-0472">Membrane</keyword>
<dbReference type="NCBIfam" id="TIGR02532">
    <property type="entry name" value="IV_pilin_GFxxxE"/>
    <property type="match status" value="1"/>
</dbReference>
<dbReference type="EMBL" id="JAOECG010000007">
    <property type="protein sequence ID" value="MDG9786954.1"/>
    <property type="molecule type" value="Genomic_DNA"/>
</dbReference>
<dbReference type="Proteomes" id="UP001157887">
    <property type="component" value="Unassembled WGS sequence"/>
</dbReference>
<dbReference type="InterPro" id="IPR032092">
    <property type="entry name" value="PilW"/>
</dbReference>
<sequence length="305" mass="33040">MNKSSQQGLTLLELMVALVLGLLIVAAGLAVFLNAQRAMGFQTSMGDIQQNANFGLSMLTQDLRHANLNTPSAQRVNNKFVGSGIVFVNANLPAGVRTNTANRLTAQGISEDATQAEASDQLTMQFMPDVRGDDQFDCEGNAMVAGRTYVYRYYVDKLLNHQQIAGSLDRFGLYCDSGFYVDSSNSVVGLGANGQLIIQNVDAFKVRLLVKNPNGNLRYTTIDEYLALMPTSVVDEKQYVNVIGIELGLLVTSSQSIGADASFNTSTKYTIAGQEVELQDNTNNGKYLRQAITQVVGLRNTLGAE</sequence>
<evidence type="ECO:0000313" key="2">
    <source>
        <dbReference type="EMBL" id="MDG9786954.1"/>
    </source>
</evidence>
<gene>
    <name evidence="2" type="ORF">N7566_08140</name>
</gene>
<keyword evidence="1" id="KW-0812">Transmembrane</keyword>
<dbReference type="AlphaFoldDB" id="A0AAW6RRB7"/>
<keyword evidence="1" id="KW-1133">Transmembrane helix</keyword>
<dbReference type="Pfam" id="PF07963">
    <property type="entry name" value="N_methyl"/>
    <property type="match status" value="1"/>
</dbReference>
<organism evidence="2 3">
    <name type="scientific">Acinetobacter johnsonii</name>
    <dbReference type="NCBI Taxonomy" id="40214"/>
    <lineage>
        <taxon>Bacteria</taxon>
        <taxon>Pseudomonadati</taxon>
        <taxon>Pseudomonadota</taxon>
        <taxon>Gammaproteobacteria</taxon>
        <taxon>Moraxellales</taxon>
        <taxon>Moraxellaceae</taxon>
        <taxon>Acinetobacter</taxon>
    </lineage>
</organism>
<dbReference type="Pfam" id="PF16074">
    <property type="entry name" value="PilW"/>
    <property type="match status" value="1"/>
</dbReference>
<dbReference type="GO" id="GO:0043683">
    <property type="term" value="P:type IV pilus assembly"/>
    <property type="evidence" value="ECO:0007669"/>
    <property type="project" value="InterPro"/>
</dbReference>
<comment type="caution">
    <text evidence="2">The sequence shown here is derived from an EMBL/GenBank/DDBJ whole genome shotgun (WGS) entry which is preliminary data.</text>
</comment>
<dbReference type="RefSeq" id="WP_270428369.1">
    <property type="nucleotide sequence ID" value="NZ_JAOECG010000007.1"/>
</dbReference>
<reference evidence="2" key="1">
    <citation type="submission" date="2022-09" db="EMBL/GenBank/DDBJ databases">
        <title>Intensive care unit water sources are persistently colonized with multi-drug resistant bacteria and are the site of extensive horizontal gene transfer of antibiotic resistance genes.</title>
        <authorList>
            <person name="Diorio-Toth L."/>
        </authorList>
    </citation>
    <scope>NUCLEOTIDE SEQUENCE</scope>
    <source>
        <strain evidence="2">GD04065</strain>
    </source>
</reference>
<dbReference type="PROSITE" id="PS00409">
    <property type="entry name" value="PROKAR_NTER_METHYL"/>
    <property type="match status" value="1"/>
</dbReference>
<dbReference type="InterPro" id="IPR012902">
    <property type="entry name" value="N_methyl_site"/>
</dbReference>